<gene>
    <name evidence="5" type="primary">prpE</name>
    <name evidence="5" type="synonym">yahU</name>
    <name evidence="5" type="ORF">D0Z70_17770</name>
</gene>
<dbReference type="GO" id="GO:0050218">
    <property type="term" value="F:propionate-CoA ligase activity"/>
    <property type="evidence" value="ECO:0007669"/>
    <property type="project" value="UniProtKB-EC"/>
</dbReference>
<dbReference type="Gene3D" id="3.30.300.30">
    <property type="match status" value="1"/>
</dbReference>
<dbReference type="Pfam" id="PF16177">
    <property type="entry name" value="ACAS_N"/>
    <property type="match status" value="1"/>
</dbReference>
<dbReference type="PANTHER" id="PTHR43347">
    <property type="entry name" value="ACYL-COA SYNTHETASE"/>
    <property type="match status" value="1"/>
</dbReference>
<feature type="domain" description="Acetyl-coenzyme A synthetase N-terminal" evidence="4">
    <location>
        <begin position="10"/>
        <end position="60"/>
    </location>
</feature>
<dbReference type="RefSeq" id="WP_119748720.1">
    <property type="nucleotide sequence ID" value="NZ_QVRA01000019.1"/>
</dbReference>
<dbReference type="Pfam" id="PF13193">
    <property type="entry name" value="AMP-binding_C"/>
    <property type="match status" value="1"/>
</dbReference>
<evidence type="ECO:0000259" key="2">
    <source>
        <dbReference type="Pfam" id="PF00501"/>
    </source>
</evidence>
<reference evidence="5 6" key="1">
    <citation type="submission" date="2018-08" db="EMBL/GenBank/DDBJ databases">
        <title>Sphingobium sp. EO9.</title>
        <authorList>
            <person name="Park Y."/>
            <person name="Kim K.H."/>
            <person name="Jeon C.O."/>
        </authorList>
    </citation>
    <scope>NUCLEOTIDE SEQUENCE [LARGE SCALE GENOMIC DNA]</scope>
    <source>
        <strain evidence="5 6">EO9</strain>
    </source>
</reference>
<evidence type="ECO:0000256" key="1">
    <source>
        <dbReference type="ARBA" id="ARBA00006432"/>
    </source>
</evidence>
<feature type="domain" description="AMP-binding enzyme C-terminal" evidence="3">
    <location>
        <begin position="515"/>
        <end position="592"/>
    </location>
</feature>
<comment type="similarity">
    <text evidence="1">Belongs to the ATP-dependent AMP-binding enzyme family.</text>
</comment>
<dbReference type="Proteomes" id="UP000283469">
    <property type="component" value="Unassembled WGS sequence"/>
</dbReference>
<keyword evidence="5" id="KW-0436">Ligase</keyword>
<sequence length="629" mass="67516">MTVGRGNLEYSDIYRRASEDPVGFWAEAARAIDWFVKPRLVYDEQKGWFSDGILNTCHNCLDRHVDAGRGDAVALTYDSPVTGALRSFTYSQLLYETGRVAAMLAALGVTKGDRVVIFMPMIPETAFAMLACARLGAIHSVVFGGFAAPELAKRIDDAKPKLILTASCGIEGTRAIAYKPLVDEAVALSLQGIQHVVLLQRDRLAADLDHAHDIDWQELRSRTAGEPQPACAPVGATDPLYILYTSGTTGTPKGVVRENGGNAVALSWSLANVYGIGPGDAFWAASDVGWVVGHSYIVYGPLLVGGTAILFEGKPVGTPDAGTFWRTIVRNKAKAFFTAPTAIRAIRKEDPEAKFLKDIGTGDCRVIFLGGERADPATIAWLERASGLPVIDHWWQTELGWPAIASCFAIGDLRCKPGSAGHAVPGYEFAILDDYGSPVDDGENGNVVIRAPLPPGAFRTLWNNPAGFAKNFASFPGFYETGDSGYRDDAGFLHIMGRTDDVINVAGHRLSTGQMEEIVARLPDVAECALVGAKDPVKGMVPVAFVTTRRGSADDGIISKLAIDAVRAELGAVAALKTVYVVDQLPKTRSGKILRNLLRRIVDQEPFTLPPTIDDADIPQAIALRVNGA</sequence>
<protein>
    <submittedName>
        <fullName evidence="5">Propionyl-CoA synthetase</fullName>
        <ecNumber evidence="5">6.2.1.17</ecNumber>
    </submittedName>
</protein>
<dbReference type="SUPFAM" id="SSF56801">
    <property type="entry name" value="Acetyl-CoA synthetase-like"/>
    <property type="match status" value="1"/>
</dbReference>
<dbReference type="InterPro" id="IPR032387">
    <property type="entry name" value="ACAS_N"/>
</dbReference>
<feature type="domain" description="AMP-dependent synthetase/ligase" evidence="2">
    <location>
        <begin position="67"/>
        <end position="452"/>
    </location>
</feature>
<name>A0A418YP62_9SPHN</name>
<dbReference type="PANTHER" id="PTHR43347:SF3">
    <property type="entry name" value="ACYL-COA SYNTHETASE SHORT-CHAIN FAMILY MEMBER 3, MITOCHONDRIAL"/>
    <property type="match status" value="1"/>
</dbReference>
<evidence type="ECO:0000259" key="4">
    <source>
        <dbReference type="Pfam" id="PF16177"/>
    </source>
</evidence>
<proteinExistence type="inferred from homology"/>
<dbReference type="InterPro" id="IPR025110">
    <property type="entry name" value="AMP-bd_C"/>
</dbReference>
<organism evidence="5 6">
    <name type="scientific">Sphingobium terrigena</name>
    <dbReference type="NCBI Taxonomy" id="2304063"/>
    <lineage>
        <taxon>Bacteria</taxon>
        <taxon>Pseudomonadati</taxon>
        <taxon>Pseudomonadota</taxon>
        <taxon>Alphaproteobacteria</taxon>
        <taxon>Sphingomonadales</taxon>
        <taxon>Sphingomonadaceae</taxon>
        <taxon>Sphingobium</taxon>
    </lineage>
</organism>
<dbReference type="OrthoDB" id="9803968at2"/>
<dbReference type="InterPro" id="IPR042099">
    <property type="entry name" value="ANL_N_sf"/>
</dbReference>
<dbReference type="InterPro" id="IPR020845">
    <property type="entry name" value="AMP-binding_CS"/>
</dbReference>
<dbReference type="PROSITE" id="PS00455">
    <property type="entry name" value="AMP_BINDING"/>
    <property type="match status" value="1"/>
</dbReference>
<dbReference type="EC" id="6.2.1.17" evidence="5"/>
<dbReference type="InterPro" id="IPR000873">
    <property type="entry name" value="AMP-dep_synth/lig_dom"/>
</dbReference>
<dbReference type="AlphaFoldDB" id="A0A418YP62"/>
<evidence type="ECO:0000313" key="5">
    <source>
        <dbReference type="EMBL" id="RJG53073.1"/>
    </source>
</evidence>
<accession>A0A418YP62</accession>
<keyword evidence="6" id="KW-1185">Reference proteome</keyword>
<dbReference type="Pfam" id="PF00501">
    <property type="entry name" value="AMP-binding"/>
    <property type="match status" value="1"/>
</dbReference>
<dbReference type="InterPro" id="IPR045851">
    <property type="entry name" value="AMP-bd_C_sf"/>
</dbReference>
<dbReference type="EMBL" id="QVRA01000019">
    <property type="protein sequence ID" value="RJG53073.1"/>
    <property type="molecule type" value="Genomic_DNA"/>
</dbReference>
<dbReference type="Gene3D" id="3.40.50.12780">
    <property type="entry name" value="N-terminal domain of ligase-like"/>
    <property type="match status" value="1"/>
</dbReference>
<evidence type="ECO:0000313" key="6">
    <source>
        <dbReference type="Proteomes" id="UP000283469"/>
    </source>
</evidence>
<evidence type="ECO:0000259" key="3">
    <source>
        <dbReference type="Pfam" id="PF13193"/>
    </source>
</evidence>
<comment type="caution">
    <text evidence="5">The sequence shown here is derived from an EMBL/GenBank/DDBJ whole genome shotgun (WGS) entry which is preliminary data.</text>
</comment>